<evidence type="ECO:0000313" key="4">
    <source>
        <dbReference type="Proteomes" id="UP000199399"/>
    </source>
</evidence>
<dbReference type="CDD" id="cd00371">
    <property type="entry name" value="HMA"/>
    <property type="match status" value="1"/>
</dbReference>
<evidence type="ECO:0000259" key="2">
    <source>
        <dbReference type="PROSITE" id="PS50846"/>
    </source>
</evidence>
<dbReference type="InterPro" id="IPR036163">
    <property type="entry name" value="HMA_dom_sf"/>
</dbReference>
<sequence length="98" mass="10143">MKLLISTAALILSASATLAAEATTRIAVEGLTCPSCSYIVATAMKRVDSVEVQEFIAGEAENGLYVLRYDDALTDPQSIVAAVTAVGYRAALDAESGS</sequence>
<dbReference type="PROSITE" id="PS50846">
    <property type="entry name" value="HMA_2"/>
    <property type="match status" value="1"/>
</dbReference>
<dbReference type="GO" id="GO:0046872">
    <property type="term" value="F:metal ion binding"/>
    <property type="evidence" value="ECO:0007669"/>
    <property type="project" value="InterPro"/>
</dbReference>
<evidence type="ECO:0000256" key="1">
    <source>
        <dbReference type="SAM" id="SignalP"/>
    </source>
</evidence>
<keyword evidence="1" id="KW-0732">Signal</keyword>
<name>A0A1G7KEK7_9RHOB</name>
<protein>
    <submittedName>
        <fullName evidence="3">Mercuric ion binding protein</fullName>
    </submittedName>
</protein>
<dbReference type="STRING" id="218672.SAMN04489759_1023"/>
<dbReference type="EMBL" id="FNBP01000002">
    <property type="protein sequence ID" value="SDF35612.1"/>
    <property type="molecule type" value="Genomic_DNA"/>
</dbReference>
<feature type="chain" id="PRO_5011489339" evidence="1">
    <location>
        <begin position="20"/>
        <end position="98"/>
    </location>
</feature>
<organism evidence="3 4">
    <name type="scientific">Sulfitobacter delicatus</name>
    <dbReference type="NCBI Taxonomy" id="218672"/>
    <lineage>
        <taxon>Bacteria</taxon>
        <taxon>Pseudomonadati</taxon>
        <taxon>Pseudomonadota</taxon>
        <taxon>Alphaproteobacteria</taxon>
        <taxon>Rhodobacterales</taxon>
        <taxon>Roseobacteraceae</taxon>
        <taxon>Sulfitobacter</taxon>
    </lineage>
</organism>
<dbReference type="Proteomes" id="UP000199399">
    <property type="component" value="Unassembled WGS sequence"/>
</dbReference>
<dbReference type="Gene3D" id="3.30.70.100">
    <property type="match status" value="1"/>
</dbReference>
<evidence type="ECO:0000313" key="3">
    <source>
        <dbReference type="EMBL" id="SDF35612.1"/>
    </source>
</evidence>
<feature type="signal peptide" evidence="1">
    <location>
        <begin position="1"/>
        <end position="19"/>
    </location>
</feature>
<gene>
    <name evidence="3" type="ORF">SAMN04489759_1023</name>
</gene>
<dbReference type="AlphaFoldDB" id="A0A1G7KEK7"/>
<dbReference type="SUPFAM" id="SSF55008">
    <property type="entry name" value="HMA, heavy metal-associated domain"/>
    <property type="match status" value="1"/>
</dbReference>
<proteinExistence type="predicted"/>
<accession>A0A1G7KEK7</accession>
<reference evidence="4" key="1">
    <citation type="submission" date="2016-10" db="EMBL/GenBank/DDBJ databases">
        <authorList>
            <person name="Varghese N."/>
            <person name="Submissions S."/>
        </authorList>
    </citation>
    <scope>NUCLEOTIDE SEQUENCE [LARGE SCALE GENOMIC DNA]</scope>
    <source>
        <strain evidence="4">DSM 16477</strain>
    </source>
</reference>
<dbReference type="RefSeq" id="WP_093739183.1">
    <property type="nucleotide sequence ID" value="NZ_FNBP01000002.1"/>
</dbReference>
<dbReference type="OrthoDB" id="7205933at2"/>
<feature type="domain" description="HMA" evidence="2">
    <location>
        <begin position="22"/>
        <end position="91"/>
    </location>
</feature>
<dbReference type="InterPro" id="IPR006121">
    <property type="entry name" value="HMA_dom"/>
</dbReference>
<keyword evidence="4" id="KW-1185">Reference proteome</keyword>